<dbReference type="GO" id="GO:0031012">
    <property type="term" value="C:extracellular matrix"/>
    <property type="evidence" value="ECO:0007669"/>
    <property type="project" value="InterPro"/>
</dbReference>
<dbReference type="EMBL" id="ON649701">
    <property type="protein sequence ID" value="UVF62420.1"/>
    <property type="molecule type" value="Genomic_DNA"/>
</dbReference>
<evidence type="ECO:0000256" key="5">
    <source>
        <dbReference type="ARBA" id="ARBA00023049"/>
    </source>
</evidence>
<keyword evidence="4" id="KW-0862">Zinc</keyword>
<dbReference type="InterPro" id="IPR024079">
    <property type="entry name" value="MetalloPept_cat_dom_sf"/>
</dbReference>
<evidence type="ECO:0000313" key="8">
    <source>
        <dbReference type="Proteomes" id="UP001156973"/>
    </source>
</evidence>
<dbReference type="GO" id="GO:0030198">
    <property type="term" value="P:extracellular matrix organization"/>
    <property type="evidence" value="ECO:0007669"/>
    <property type="project" value="TreeGrafter"/>
</dbReference>
<protein>
    <submittedName>
        <fullName evidence="7">Matrixin family metalloprotease</fullName>
    </submittedName>
</protein>
<dbReference type="GO" id="GO:0008270">
    <property type="term" value="F:zinc ion binding"/>
    <property type="evidence" value="ECO:0007669"/>
    <property type="project" value="InterPro"/>
</dbReference>
<dbReference type="GO" id="GO:0006508">
    <property type="term" value="P:proteolysis"/>
    <property type="evidence" value="ECO:0007669"/>
    <property type="project" value="UniProtKB-KW"/>
</dbReference>
<evidence type="ECO:0000256" key="2">
    <source>
        <dbReference type="ARBA" id="ARBA00022723"/>
    </source>
</evidence>
<dbReference type="Gene3D" id="3.40.390.10">
    <property type="entry name" value="Collagenase (Catalytic Domain)"/>
    <property type="match status" value="1"/>
</dbReference>
<accession>A0A976UBG9</accession>
<evidence type="ECO:0000313" key="7">
    <source>
        <dbReference type="EMBL" id="UVF62420.1"/>
    </source>
</evidence>
<organism evidence="7 8">
    <name type="scientific">Nitrososphaeria virus YSH_922147</name>
    <dbReference type="NCBI Taxonomy" id="3071323"/>
    <lineage>
        <taxon>Viruses</taxon>
        <taxon>Duplodnaviria</taxon>
        <taxon>Heunggongvirae</taxon>
        <taxon>Uroviricota</taxon>
        <taxon>Caudoviricetes</taxon>
        <taxon>Juravirales</taxon>
        <taxon>Yangangviridae</taxon>
        <taxon>Mathaucavirus</taxon>
        <taxon>Mathaucavirus yangshanense</taxon>
    </lineage>
</organism>
<keyword evidence="1" id="KW-0645">Protease</keyword>
<dbReference type="InterPro" id="IPR001818">
    <property type="entry name" value="Pept_M10_metallopeptidase"/>
</dbReference>
<proteinExistence type="predicted"/>
<keyword evidence="3" id="KW-0378">Hydrolase</keyword>
<evidence type="ECO:0000256" key="4">
    <source>
        <dbReference type="ARBA" id="ARBA00022833"/>
    </source>
</evidence>
<dbReference type="InterPro" id="IPR006026">
    <property type="entry name" value="Peptidase_Metallo"/>
</dbReference>
<dbReference type="Pfam" id="PF00413">
    <property type="entry name" value="Peptidase_M10"/>
    <property type="match status" value="1"/>
</dbReference>
<dbReference type="SMART" id="SM00235">
    <property type="entry name" value="ZnMc"/>
    <property type="match status" value="1"/>
</dbReference>
<evidence type="ECO:0000256" key="3">
    <source>
        <dbReference type="ARBA" id="ARBA00022801"/>
    </source>
</evidence>
<dbReference type="Proteomes" id="UP001156973">
    <property type="component" value="Segment"/>
</dbReference>
<sequence length="235" mass="27054">MTCNTCVHTNDKHYTIRDIQFQKTINENTIPNKNALNGATWASDIIYWRRDSSYKWIDDKTMDKMIASAFLEASMQTRLKIRKTNHGDAQIIINFLGKRDEPYFTSQSILAFAFGPGQGMGGNITMNSDNLWLLRKEPLKALEAKRLGYIDNFQFPDNEIRFYDPLHTLKHEGGHALGLNHITDLNMARKSVMYPYYNGLRTFGEADLAYLQRLYGNAGVSKTITDVIRKRINNF</sequence>
<dbReference type="SUPFAM" id="SSF55486">
    <property type="entry name" value="Metalloproteases ('zincins'), catalytic domain"/>
    <property type="match status" value="1"/>
</dbReference>
<dbReference type="PANTHER" id="PTHR10201">
    <property type="entry name" value="MATRIX METALLOPROTEINASE"/>
    <property type="match status" value="1"/>
</dbReference>
<keyword evidence="8" id="KW-1185">Reference proteome</keyword>
<dbReference type="KEGG" id="vg:80544971"/>
<name>A0A976UBG9_9CAUD</name>
<keyword evidence="2" id="KW-0479">Metal-binding</keyword>
<dbReference type="PANTHER" id="PTHR10201:SF323">
    <property type="entry name" value="MATRIX METALLOPROTEINASE-21"/>
    <property type="match status" value="1"/>
</dbReference>
<dbReference type="GO" id="GO:0004222">
    <property type="term" value="F:metalloendopeptidase activity"/>
    <property type="evidence" value="ECO:0007669"/>
    <property type="project" value="InterPro"/>
</dbReference>
<feature type="domain" description="Peptidase metallopeptidase" evidence="6">
    <location>
        <begin position="37"/>
        <end position="217"/>
    </location>
</feature>
<reference evidence="7 8" key="1">
    <citation type="submission" date="2022-05" db="EMBL/GenBank/DDBJ databases">
        <title>Diverse viruses of marine archaea discovered using metagenomics.</title>
        <authorList>
            <person name="Zhou Y."/>
        </authorList>
    </citation>
    <scope>NUCLEOTIDE SEQUENCE [LARGE SCALE GENOMIC DNA]</scope>
    <source>
        <strain evidence="7">YSH_922147</strain>
    </source>
</reference>
<keyword evidence="5 7" id="KW-0482">Metalloprotease</keyword>
<evidence type="ECO:0000259" key="6">
    <source>
        <dbReference type="SMART" id="SM00235"/>
    </source>
</evidence>
<dbReference type="GO" id="GO:0030574">
    <property type="term" value="P:collagen catabolic process"/>
    <property type="evidence" value="ECO:0007669"/>
    <property type="project" value="TreeGrafter"/>
</dbReference>
<evidence type="ECO:0000256" key="1">
    <source>
        <dbReference type="ARBA" id="ARBA00022670"/>
    </source>
</evidence>